<dbReference type="RefSeq" id="XP_019037775.1">
    <property type="nucleotide sequence ID" value="XM_019182739.1"/>
</dbReference>
<dbReference type="PROSITE" id="PS51284">
    <property type="entry name" value="DOC"/>
    <property type="match status" value="1"/>
</dbReference>
<dbReference type="EMBL" id="KV454211">
    <property type="protein sequence ID" value="ODQ58568.1"/>
    <property type="molecule type" value="Genomic_DNA"/>
</dbReference>
<dbReference type="AlphaFoldDB" id="A0A1E3NZR2"/>
<evidence type="ECO:0000256" key="2">
    <source>
        <dbReference type="ARBA" id="ARBA00022618"/>
    </source>
</evidence>
<dbReference type="InterPro" id="IPR008979">
    <property type="entry name" value="Galactose-bd-like_sf"/>
</dbReference>
<sequence length="174" mass="19470">MEELKLVDIGALGAWSVSSCKVGSGIKELREDNPESFWQSDGAQPHYLDIHFSKKVSISRISIFTDFARDESYTPSKITFLAGNGFHDLIEVTTVELNQPSGWTHIPFDEEQEIGGKCLKTFLVRLLILANHQHGKDTHLRAVKIYSPMTTYSLNSGILGSFTSRKLQSEAVIR</sequence>
<keyword evidence="5 6" id="KW-0131">Cell cycle</keyword>
<keyword evidence="4 6" id="KW-0833">Ubl conjugation pathway</keyword>
<comment type="similarity">
    <text evidence="1 6">Belongs to the APC10 family.</text>
</comment>
<keyword evidence="2 6" id="KW-0132">Cell division</keyword>
<dbReference type="CDD" id="cd08366">
    <property type="entry name" value="APC10"/>
    <property type="match status" value="1"/>
</dbReference>
<dbReference type="PANTHER" id="PTHR12936">
    <property type="entry name" value="ANAPHASE-PROMOTING COMPLEX 10"/>
    <property type="match status" value="1"/>
</dbReference>
<dbReference type="PANTHER" id="PTHR12936:SF0">
    <property type="entry name" value="ANAPHASE-PROMOTING COMPLEX SUBUNIT 10"/>
    <property type="match status" value="1"/>
</dbReference>
<evidence type="ECO:0000313" key="8">
    <source>
        <dbReference type="EMBL" id="ODQ58568.1"/>
    </source>
</evidence>
<organism evidence="8 9">
    <name type="scientific">Wickerhamomyces anomalus (strain ATCC 58044 / CBS 1984 / NCYC 433 / NRRL Y-366-8)</name>
    <name type="common">Yeast</name>
    <name type="synonym">Hansenula anomala</name>
    <dbReference type="NCBI Taxonomy" id="683960"/>
    <lineage>
        <taxon>Eukaryota</taxon>
        <taxon>Fungi</taxon>
        <taxon>Dikarya</taxon>
        <taxon>Ascomycota</taxon>
        <taxon>Saccharomycotina</taxon>
        <taxon>Saccharomycetes</taxon>
        <taxon>Phaffomycetales</taxon>
        <taxon>Wickerhamomycetaceae</taxon>
        <taxon>Wickerhamomyces</taxon>
    </lineage>
</organism>
<dbReference type="InterPro" id="IPR004939">
    <property type="entry name" value="APC_su10/DOC_dom"/>
</dbReference>
<evidence type="ECO:0000256" key="5">
    <source>
        <dbReference type="ARBA" id="ARBA00023306"/>
    </source>
</evidence>
<gene>
    <name evidence="8" type="ORF">WICANDRAFT_54507</name>
</gene>
<dbReference type="GO" id="GO:0070979">
    <property type="term" value="P:protein K11-linked ubiquitination"/>
    <property type="evidence" value="ECO:0007669"/>
    <property type="project" value="TreeGrafter"/>
</dbReference>
<comment type="function">
    <text evidence="6">Component of the anaphase promoting complex/cyclosome (APC/C), a cell cycle-regulated E3 ubiquitin-protein ligase complex that controls progression through mitosis and the G1 phase of the cell cycle.</text>
</comment>
<dbReference type="InterPro" id="IPR016901">
    <property type="entry name" value="APC10/Doc1"/>
</dbReference>
<evidence type="ECO:0000313" key="9">
    <source>
        <dbReference type="Proteomes" id="UP000094112"/>
    </source>
</evidence>
<name>A0A1E3NZR2_WICAA</name>
<dbReference type="GO" id="GO:0031145">
    <property type="term" value="P:anaphase-promoting complex-dependent catabolic process"/>
    <property type="evidence" value="ECO:0007669"/>
    <property type="project" value="EnsemblFungi"/>
</dbReference>
<accession>A0A1E3NZR2</accession>
<dbReference type="Gene3D" id="2.60.120.260">
    <property type="entry name" value="Galactose-binding domain-like"/>
    <property type="match status" value="1"/>
</dbReference>
<evidence type="ECO:0000256" key="4">
    <source>
        <dbReference type="ARBA" id="ARBA00022786"/>
    </source>
</evidence>
<keyword evidence="3 6" id="KW-0498">Mitosis</keyword>
<protein>
    <recommendedName>
        <fullName evidence="6">Anaphase-promoting complex subunit 10</fullName>
    </recommendedName>
</protein>
<dbReference type="SUPFAM" id="SSF49785">
    <property type="entry name" value="Galactose-binding domain-like"/>
    <property type="match status" value="1"/>
</dbReference>
<evidence type="ECO:0000256" key="1">
    <source>
        <dbReference type="ARBA" id="ARBA00006762"/>
    </source>
</evidence>
<dbReference type="GO" id="GO:0051301">
    <property type="term" value="P:cell division"/>
    <property type="evidence" value="ECO:0007669"/>
    <property type="project" value="UniProtKB-KW"/>
</dbReference>
<dbReference type="STRING" id="683960.A0A1E3NZR2"/>
<reference evidence="8 9" key="1">
    <citation type="journal article" date="2016" name="Proc. Natl. Acad. Sci. U.S.A.">
        <title>Comparative genomics of biotechnologically important yeasts.</title>
        <authorList>
            <person name="Riley R."/>
            <person name="Haridas S."/>
            <person name="Wolfe K.H."/>
            <person name="Lopes M.R."/>
            <person name="Hittinger C.T."/>
            <person name="Goeker M."/>
            <person name="Salamov A.A."/>
            <person name="Wisecaver J.H."/>
            <person name="Long T.M."/>
            <person name="Calvey C.H."/>
            <person name="Aerts A.L."/>
            <person name="Barry K.W."/>
            <person name="Choi C."/>
            <person name="Clum A."/>
            <person name="Coughlan A.Y."/>
            <person name="Deshpande S."/>
            <person name="Douglass A.P."/>
            <person name="Hanson S.J."/>
            <person name="Klenk H.-P."/>
            <person name="LaButti K.M."/>
            <person name="Lapidus A."/>
            <person name="Lindquist E.A."/>
            <person name="Lipzen A.M."/>
            <person name="Meier-Kolthoff J.P."/>
            <person name="Ohm R.A."/>
            <person name="Otillar R.P."/>
            <person name="Pangilinan J.L."/>
            <person name="Peng Y."/>
            <person name="Rokas A."/>
            <person name="Rosa C.A."/>
            <person name="Scheuner C."/>
            <person name="Sibirny A.A."/>
            <person name="Slot J.C."/>
            <person name="Stielow J.B."/>
            <person name="Sun H."/>
            <person name="Kurtzman C.P."/>
            <person name="Blackwell M."/>
            <person name="Grigoriev I.V."/>
            <person name="Jeffries T.W."/>
        </authorList>
    </citation>
    <scope>NUCLEOTIDE SEQUENCE [LARGE SCALE GENOMIC DNA]</scope>
    <source>
        <strain evidence="9">ATCC 58044 / CBS 1984 / NCYC 433 / NRRL Y-366-8</strain>
    </source>
</reference>
<evidence type="ECO:0000256" key="3">
    <source>
        <dbReference type="ARBA" id="ARBA00022776"/>
    </source>
</evidence>
<feature type="domain" description="DOC" evidence="7">
    <location>
        <begin position="1"/>
        <end position="172"/>
    </location>
</feature>
<proteinExistence type="inferred from homology"/>
<dbReference type="PROSITE" id="PS51257">
    <property type="entry name" value="PROKAR_LIPOPROTEIN"/>
    <property type="match status" value="1"/>
</dbReference>
<dbReference type="OrthoDB" id="24948at2759"/>
<keyword evidence="9" id="KW-1185">Reference proteome</keyword>
<evidence type="ECO:0000256" key="6">
    <source>
        <dbReference type="PIRNR" id="PIRNR028841"/>
    </source>
</evidence>
<dbReference type="Pfam" id="PF03256">
    <property type="entry name" value="ANAPC10"/>
    <property type="match status" value="1"/>
</dbReference>
<dbReference type="Proteomes" id="UP000094112">
    <property type="component" value="Unassembled WGS sequence"/>
</dbReference>
<dbReference type="SMART" id="SM01337">
    <property type="entry name" value="APC10"/>
    <property type="match status" value="1"/>
</dbReference>
<evidence type="ECO:0000259" key="7">
    <source>
        <dbReference type="PROSITE" id="PS51284"/>
    </source>
</evidence>
<dbReference type="PIRSF" id="PIRSF028841">
    <property type="entry name" value="APC10_sub"/>
    <property type="match status" value="1"/>
</dbReference>
<dbReference type="GeneID" id="30199985"/>
<dbReference type="GO" id="GO:0005680">
    <property type="term" value="C:anaphase-promoting complex"/>
    <property type="evidence" value="ECO:0007669"/>
    <property type="project" value="EnsemblFungi"/>
</dbReference>